<feature type="domain" description="Leucine-rich repeat-containing N-terminal plant-type" evidence="7">
    <location>
        <begin position="2"/>
        <end position="37"/>
    </location>
</feature>
<keyword evidence="6" id="KW-0325">Glycoprotein</keyword>
<dbReference type="InterPro" id="IPR001611">
    <property type="entry name" value="Leu-rich_rpt"/>
</dbReference>
<evidence type="ECO:0000256" key="2">
    <source>
        <dbReference type="ARBA" id="ARBA00022614"/>
    </source>
</evidence>
<keyword evidence="4" id="KW-0677">Repeat</keyword>
<dbReference type="GO" id="GO:0016020">
    <property type="term" value="C:membrane"/>
    <property type="evidence" value="ECO:0007669"/>
    <property type="project" value="UniProtKB-SubCell"/>
</dbReference>
<dbReference type="PANTHER" id="PTHR47988">
    <property type="entry name" value="SOMATIC EMBRYOGENESIS RECEPTOR KINASE 1"/>
    <property type="match status" value="1"/>
</dbReference>
<evidence type="ECO:0000256" key="1">
    <source>
        <dbReference type="ARBA" id="ARBA00004370"/>
    </source>
</evidence>
<accession>A0A830B3G0</accession>
<keyword evidence="3" id="KW-0732">Signal</keyword>
<dbReference type="Pfam" id="PF08263">
    <property type="entry name" value="LRRNT_2"/>
    <property type="match status" value="1"/>
</dbReference>
<gene>
    <name evidence="8" type="ORF">PHJA_000042900</name>
</gene>
<dbReference type="Pfam" id="PF00560">
    <property type="entry name" value="LRR_1"/>
    <property type="match status" value="1"/>
</dbReference>
<evidence type="ECO:0000313" key="9">
    <source>
        <dbReference type="Proteomes" id="UP000653305"/>
    </source>
</evidence>
<dbReference type="SUPFAM" id="SSF52058">
    <property type="entry name" value="L domain-like"/>
    <property type="match status" value="1"/>
</dbReference>
<proteinExistence type="predicted"/>
<dbReference type="GO" id="GO:0016301">
    <property type="term" value="F:kinase activity"/>
    <property type="evidence" value="ECO:0007669"/>
    <property type="project" value="UniProtKB-KW"/>
</dbReference>
<comment type="subcellular location">
    <subcellularLocation>
        <location evidence="1">Membrane</location>
    </subcellularLocation>
</comment>
<organism evidence="8 9">
    <name type="scientific">Phtheirospermum japonicum</name>
    <dbReference type="NCBI Taxonomy" id="374723"/>
    <lineage>
        <taxon>Eukaryota</taxon>
        <taxon>Viridiplantae</taxon>
        <taxon>Streptophyta</taxon>
        <taxon>Embryophyta</taxon>
        <taxon>Tracheophyta</taxon>
        <taxon>Spermatophyta</taxon>
        <taxon>Magnoliopsida</taxon>
        <taxon>eudicotyledons</taxon>
        <taxon>Gunneridae</taxon>
        <taxon>Pentapetalae</taxon>
        <taxon>asterids</taxon>
        <taxon>lamiids</taxon>
        <taxon>Lamiales</taxon>
        <taxon>Orobanchaceae</taxon>
        <taxon>Orobanchaceae incertae sedis</taxon>
        <taxon>Phtheirospermum</taxon>
    </lineage>
</organism>
<dbReference type="EMBL" id="BMAC01000003">
    <property type="protein sequence ID" value="GFP78994.1"/>
    <property type="molecule type" value="Genomic_DNA"/>
</dbReference>
<keyword evidence="5" id="KW-0472">Membrane</keyword>
<feature type="non-terminal residue" evidence="8">
    <location>
        <position position="1"/>
    </location>
</feature>
<protein>
    <submittedName>
        <fullName evidence="8">Brassinosteroid insensitive 1-associated receptor kinase 1</fullName>
    </submittedName>
</protein>
<keyword evidence="8" id="KW-0675">Receptor</keyword>
<keyword evidence="9" id="KW-1185">Reference proteome</keyword>
<evidence type="ECO:0000259" key="7">
    <source>
        <dbReference type="Pfam" id="PF08263"/>
    </source>
</evidence>
<evidence type="ECO:0000313" key="8">
    <source>
        <dbReference type="EMBL" id="GFP78994.1"/>
    </source>
</evidence>
<evidence type="ECO:0000256" key="4">
    <source>
        <dbReference type="ARBA" id="ARBA00022737"/>
    </source>
</evidence>
<sequence length="144" mass="16108">GKALLAFTSKLTYPHNFSGNWNQSSPDPCTWDHVTCNQDNNVIRVLLNNNNLSGDVPQSLAKIIHNISIVMLYGNNISGMIPNEFGVNLTNLISLDLYDNRLTGNIPGTLGKLSQLKYLCVYNDLFSSQPRNFDTCFIFIIIKL</sequence>
<dbReference type="Gene3D" id="3.80.10.10">
    <property type="entry name" value="Ribonuclease Inhibitor"/>
    <property type="match status" value="1"/>
</dbReference>
<keyword evidence="2" id="KW-0433">Leucine-rich repeat</keyword>
<reference evidence="8" key="1">
    <citation type="submission" date="2020-07" db="EMBL/GenBank/DDBJ databases">
        <title>Ethylene signaling mediates host invasion by parasitic plants.</title>
        <authorList>
            <person name="Yoshida S."/>
        </authorList>
    </citation>
    <scope>NUCLEOTIDE SEQUENCE</scope>
    <source>
        <strain evidence="8">Okayama</strain>
    </source>
</reference>
<keyword evidence="8" id="KW-0808">Transferase</keyword>
<dbReference type="OrthoDB" id="1394818at2759"/>
<dbReference type="InterPro" id="IPR032675">
    <property type="entry name" value="LRR_dom_sf"/>
</dbReference>
<dbReference type="Proteomes" id="UP000653305">
    <property type="component" value="Unassembled WGS sequence"/>
</dbReference>
<dbReference type="FunFam" id="3.80.10.10:FF:000041">
    <property type="entry name" value="LRR receptor-like serine/threonine-protein kinase ERECTA"/>
    <property type="match status" value="1"/>
</dbReference>
<evidence type="ECO:0000256" key="3">
    <source>
        <dbReference type="ARBA" id="ARBA00022729"/>
    </source>
</evidence>
<evidence type="ECO:0000256" key="6">
    <source>
        <dbReference type="ARBA" id="ARBA00023180"/>
    </source>
</evidence>
<name>A0A830B3G0_9LAMI</name>
<keyword evidence="8" id="KW-0418">Kinase</keyword>
<comment type="caution">
    <text evidence="8">The sequence shown here is derived from an EMBL/GenBank/DDBJ whole genome shotgun (WGS) entry which is preliminary data.</text>
</comment>
<dbReference type="InterPro" id="IPR013210">
    <property type="entry name" value="LRR_N_plant-typ"/>
</dbReference>
<evidence type="ECO:0000256" key="5">
    <source>
        <dbReference type="ARBA" id="ARBA00023136"/>
    </source>
</evidence>
<dbReference type="AlphaFoldDB" id="A0A830B3G0"/>